<dbReference type="RefSeq" id="WP_209530146.1">
    <property type="nucleotide sequence ID" value="NZ_JAEEGA010000011.1"/>
</dbReference>
<feature type="domain" description="ABC transmembrane type-1" evidence="8">
    <location>
        <begin position="76"/>
        <end position="291"/>
    </location>
</feature>
<dbReference type="GO" id="GO:0055085">
    <property type="term" value="P:transmembrane transport"/>
    <property type="evidence" value="ECO:0007669"/>
    <property type="project" value="InterPro"/>
</dbReference>
<dbReference type="GO" id="GO:0005886">
    <property type="term" value="C:plasma membrane"/>
    <property type="evidence" value="ECO:0007669"/>
    <property type="project" value="UniProtKB-SubCell"/>
</dbReference>
<evidence type="ECO:0000256" key="1">
    <source>
        <dbReference type="ARBA" id="ARBA00004651"/>
    </source>
</evidence>
<evidence type="ECO:0000256" key="2">
    <source>
        <dbReference type="ARBA" id="ARBA00022448"/>
    </source>
</evidence>
<feature type="transmembrane region" description="Helical" evidence="7">
    <location>
        <begin position="115"/>
        <end position="141"/>
    </location>
</feature>
<dbReference type="PANTHER" id="PTHR30193">
    <property type="entry name" value="ABC TRANSPORTER PERMEASE PROTEIN"/>
    <property type="match status" value="1"/>
</dbReference>
<feature type="transmembrane region" description="Helical" evidence="7">
    <location>
        <begin position="269"/>
        <end position="294"/>
    </location>
</feature>
<dbReference type="PROSITE" id="PS50928">
    <property type="entry name" value="ABC_TM1"/>
    <property type="match status" value="1"/>
</dbReference>
<evidence type="ECO:0000256" key="6">
    <source>
        <dbReference type="ARBA" id="ARBA00023136"/>
    </source>
</evidence>
<keyword evidence="4 7" id="KW-0812">Transmembrane</keyword>
<dbReference type="InterPro" id="IPR035906">
    <property type="entry name" value="MetI-like_sf"/>
</dbReference>
<keyword evidence="2 7" id="KW-0813">Transport</keyword>
<evidence type="ECO:0000259" key="8">
    <source>
        <dbReference type="PROSITE" id="PS50928"/>
    </source>
</evidence>
<gene>
    <name evidence="9" type="ORF">I6N95_17005</name>
</gene>
<protein>
    <submittedName>
        <fullName evidence="9">Sugar ABC transporter permease</fullName>
    </submittedName>
</protein>
<dbReference type="AlphaFoldDB" id="A0A940SXU1"/>
<dbReference type="InterPro" id="IPR051393">
    <property type="entry name" value="ABC_transporter_permease"/>
</dbReference>
<dbReference type="InterPro" id="IPR000515">
    <property type="entry name" value="MetI-like"/>
</dbReference>
<organism evidence="9 10">
    <name type="scientific">Vagococcus allomyrinae</name>
    <dbReference type="NCBI Taxonomy" id="2794353"/>
    <lineage>
        <taxon>Bacteria</taxon>
        <taxon>Bacillati</taxon>
        <taxon>Bacillota</taxon>
        <taxon>Bacilli</taxon>
        <taxon>Lactobacillales</taxon>
        <taxon>Enterococcaceae</taxon>
        <taxon>Vagococcus</taxon>
    </lineage>
</organism>
<keyword evidence="3" id="KW-1003">Cell membrane</keyword>
<dbReference type="CDD" id="cd06261">
    <property type="entry name" value="TM_PBP2"/>
    <property type="match status" value="1"/>
</dbReference>
<feature type="transmembrane region" description="Helical" evidence="7">
    <location>
        <begin position="161"/>
        <end position="184"/>
    </location>
</feature>
<feature type="transmembrane region" description="Helical" evidence="7">
    <location>
        <begin position="216"/>
        <end position="237"/>
    </location>
</feature>
<dbReference type="Pfam" id="PF00528">
    <property type="entry name" value="BPD_transp_1"/>
    <property type="match status" value="1"/>
</dbReference>
<dbReference type="SUPFAM" id="SSF161098">
    <property type="entry name" value="MetI-like"/>
    <property type="match status" value="1"/>
</dbReference>
<evidence type="ECO:0000256" key="4">
    <source>
        <dbReference type="ARBA" id="ARBA00022692"/>
    </source>
</evidence>
<dbReference type="Proteomes" id="UP000674938">
    <property type="component" value="Unassembled WGS sequence"/>
</dbReference>
<dbReference type="Gene3D" id="1.10.3720.10">
    <property type="entry name" value="MetI-like"/>
    <property type="match status" value="1"/>
</dbReference>
<feature type="transmembrane region" description="Helical" evidence="7">
    <location>
        <begin position="20"/>
        <end position="46"/>
    </location>
</feature>
<keyword evidence="10" id="KW-1185">Reference proteome</keyword>
<proteinExistence type="inferred from homology"/>
<evidence type="ECO:0000256" key="5">
    <source>
        <dbReference type="ARBA" id="ARBA00022989"/>
    </source>
</evidence>
<sequence>MDPESSRTKRQRLMERVTPYVFVSPFYILFLIFGLFPVVFSGILAFSKWDGIGKREFVGMENFQRLVQDTEFWGAVWNTLVIWVLSTIPMLVMALLLAFTINLKFIKHKEMLKALYFVPNVTSVVAVTILFGLAFSSQTGLVNSVLEMMGRESVNWIRDPFWVKVVIAFVGTWQYLGYNMIIYYTGLQKIPKDYYEAAIIDGATTFQLFRLITIPLLKPIILFTVMMSTIGGLQVFAEAQILVPSNPTAEGGALTIVYYLYQTAFGQNVYGYGAAIAWGLVIIILLLSLLNWYLTTYRIKGEK</sequence>
<evidence type="ECO:0000256" key="3">
    <source>
        <dbReference type="ARBA" id="ARBA00022475"/>
    </source>
</evidence>
<accession>A0A940SXU1</accession>
<comment type="caution">
    <text evidence="9">The sequence shown here is derived from an EMBL/GenBank/DDBJ whole genome shotgun (WGS) entry which is preliminary data.</text>
</comment>
<reference evidence="9" key="1">
    <citation type="submission" date="2020-12" db="EMBL/GenBank/DDBJ databases">
        <title>Vagococcus allomyrinae sp. nov. and Enterococcus lavae sp. nov., isolated from the larvae of Allomyrina dichotoma.</title>
        <authorList>
            <person name="Lee S.D."/>
        </authorList>
    </citation>
    <scope>NUCLEOTIDE SEQUENCE</scope>
    <source>
        <strain evidence="9">BWB3-3</strain>
    </source>
</reference>
<name>A0A940SXU1_9ENTE</name>
<keyword evidence="5 7" id="KW-1133">Transmembrane helix</keyword>
<feature type="transmembrane region" description="Helical" evidence="7">
    <location>
        <begin position="80"/>
        <end position="103"/>
    </location>
</feature>
<evidence type="ECO:0000313" key="10">
    <source>
        <dbReference type="Proteomes" id="UP000674938"/>
    </source>
</evidence>
<evidence type="ECO:0000256" key="7">
    <source>
        <dbReference type="RuleBase" id="RU363032"/>
    </source>
</evidence>
<comment type="subcellular location">
    <subcellularLocation>
        <location evidence="1 7">Cell membrane</location>
        <topology evidence="1 7">Multi-pass membrane protein</topology>
    </subcellularLocation>
</comment>
<evidence type="ECO:0000313" key="9">
    <source>
        <dbReference type="EMBL" id="MBP1042718.1"/>
    </source>
</evidence>
<dbReference type="EMBL" id="JAEEGA010000011">
    <property type="protein sequence ID" value="MBP1042718.1"/>
    <property type="molecule type" value="Genomic_DNA"/>
</dbReference>
<dbReference type="PANTHER" id="PTHR30193:SF37">
    <property type="entry name" value="INNER MEMBRANE ABC TRANSPORTER PERMEASE PROTEIN YCJO"/>
    <property type="match status" value="1"/>
</dbReference>
<comment type="similarity">
    <text evidence="7">Belongs to the binding-protein-dependent transport system permease family.</text>
</comment>
<keyword evidence="6 7" id="KW-0472">Membrane</keyword>